<gene>
    <name evidence="1" type="ORF">KQX54_021067</name>
</gene>
<dbReference type="AlphaFoldDB" id="A0AAV7HMJ3"/>
<protein>
    <submittedName>
        <fullName evidence="1">Uncharacterized protein</fullName>
    </submittedName>
</protein>
<evidence type="ECO:0000313" key="2">
    <source>
        <dbReference type="Proteomes" id="UP000826195"/>
    </source>
</evidence>
<reference evidence="1 2" key="1">
    <citation type="journal article" date="2021" name="J. Hered.">
        <title>A chromosome-level genome assembly of the parasitoid wasp, Cotesia glomerata (Hymenoptera: Braconidae).</title>
        <authorList>
            <person name="Pinto B.J."/>
            <person name="Weis J.J."/>
            <person name="Gamble T."/>
            <person name="Ode P.J."/>
            <person name="Paul R."/>
            <person name="Zaspel J.M."/>
        </authorList>
    </citation>
    <scope>NUCLEOTIDE SEQUENCE [LARGE SCALE GENOMIC DNA]</scope>
    <source>
        <strain evidence="1">CgM1</strain>
    </source>
</reference>
<organism evidence="1 2">
    <name type="scientific">Cotesia glomerata</name>
    <name type="common">Lepidopteran parasitic wasp</name>
    <name type="synonym">Apanteles glomeratus</name>
    <dbReference type="NCBI Taxonomy" id="32391"/>
    <lineage>
        <taxon>Eukaryota</taxon>
        <taxon>Metazoa</taxon>
        <taxon>Ecdysozoa</taxon>
        <taxon>Arthropoda</taxon>
        <taxon>Hexapoda</taxon>
        <taxon>Insecta</taxon>
        <taxon>Pterygota</taxon>
        <taxon>Neoptera</taxon>
        <taxon>Endopterygota</taxon>
        <taxon>Hymenoptera</taxon>
        <taxon>Apocrita</taxon>
        <taxon>Ichneumonoidea</taxon>
        <taxon>Braconidae</taxon>
        <taxon>Microgastrinae</taxon>
        <taxon>Cotesia</taxon>
    </lineage>
</organism>
<accession>A0AAV7HMJ3</accession>
<dbReference type="Proteomes" id="UP000826195">
    <property type="component" value="Unassembled WGS sequence"/>
</dbReference>
<comment type="caution">
    <text evidence="1">The sequence shown here is derived from an EMBL/GenBank/DDBJ whole genome shotgun (WGS) entry which is preliminary data.</text>
</comment>
<keyword evidence="2" id="KW-1185">Reference proteome</keyword>
<dbReference type="EMBL" id="JAHXZJ010002609">
    <property type="protein sequence ID" value="KAH0541110.1"/>
    <property type="molecule type" value="Genomic_DNA"/>
</dbReference>
<proteinExistence type="predicted"/>
<sequence>MTLDAHTSYALDMSCSRTEMISQHPAPYRGSSLQQREEPRAFSMQLSPSGYCYWYAVNQRSTFHREGGLIYVDSKVLDKSNYLEIGGSPLGICLEA</sequence>
<name>A0AAV7HMJ3_COTGL</name>
<evidence type="ECO:0000313" key="1">
    <source>
        <dbReference type="EMBL" id="KAH0541110.1"/>
    </source>
</evidence>